<dbReference type="InterPro" id="IPR022761">
    <property type="entry name" value="Fumarate_lyase_N"/>
</dbReference>
<keyword evidence="3" id="KW-0456">Lyase</keyword>
<dbReference type="PANTHER" id="PTHR43172">
    <property type="entry name" value="ADENYLOSUCCINATE LYASE"/>
    <property type="match status" value="1"/>
</dbReference>
<dbReference type="RefSeq" id="WP_139616012.1">
    <property type="nucleotide sequence ID" value="NZ_CP040762.1"/>
</dbReference>
<dbReference type="GO" id="GO:0016829">
    <property type="term" value="F:lyase activity"/>
    <property type="evidence" value="ECO:0007669"/>
    <property type="project" value="UniProtKB-KW"/>
</dbReference>
<accession>A0A4Y5SRW0</accession>
<proteinExistence type="inferred from homology"/>
<dbReference type="AlphaFoldDB" id="A0A4Y5SRW0"/>
<feature type="domain" description="Fumarate lyase N-terminal" evidence="2">
    <location>
        <begin position="99"/>
        <end position="299"/>
    </location>
</feature>
<comment type="similarity">
    <text evidence="1">Belongs to the class-II fumarase/aspartase family.</text>
</comment>
<reference evidence="4" key="1">
    <citation type="submission" date="2019-05" db="EMBL/GenBank/DDBJ databases">
        <title>Tamlana fucoidanivorans sp. nov., isolated from the surface of algae collected from Fujian province in China.</title>
        <authorList>
            <person name="Li J."/>
        </authorList>
    </citation>
    <scope>NUCLEOTIDE SEQUENCE [LARGE SCALE GENOMIC DNA]</scope>
    <source>
        <strain evidence="4">2251</strain>
        <plasmid evidence="4">unnamed2</plasmid>
    </source>
</reference>
<dbReference type="PRINTS" id="PR00149">
    <property type="entry name" value="FUMRATELYASE"/>
</dbReference>
<organism evidence="3 4">
    <name type="scientific">Paracoccus liaowanqingii</name>
    <dbReference type="NCBI Taxonomy" id="2560053"/>
    <lineage>
        <taxon>Bacteria</taxon>
        <taxon>Pseudomonadati</taxon>
        <taxon>Pseudomonadota</taxon>
        <taxon>Alphaproteobacteria</taxon>
        <taxon>Rhodobacterales</taxon>
        <taxon>Paracoccaceae</taxon>
        <taxon>Paracoccus</taxon>
    </lineage>
</organism>
<evidence type="ECO:0000313" key="4">
    <source>
        <dbReference type="Proteomes" id="UP000296374"/>
    </source>
</evidence>
<dbReference type="Pfam" id="PF00206">
    <property type="entry name" value="Lyase_1"/>
    <property type="match status" value="1"/>
</dbReference>
<keyword evidence="3" id="KW-0614">Plasmid</keyword>
<gene>
    <name evidence="3" type="ORF">E4191_19175</name>
</gene>
<evidence type="ECO:0000259" key="2">
    <source>
        <dbReference type="Pfam" id="PF00206"/>
    </source>
</evidence>
<evidence type="ECO:0000256" key="1">
    <source>
        <dbReference type="ARBA" id="ARBA00034772"/>
    </source>
</evidence>
<evidence type="ECO:0000313" key="3">
    <source>
        <dbReference type="EMBL" id="QDA36240.1"/>
    </source>
</evidence>
<sequence length="452" mass="47492">MTGPVHNAIYAGLFGDPETEALFSAPAELDAMIRVEVALAQVQSRIGVIPPEAGPAIAAAHPGLRIDPASLAEATARNGVPVPVLVQEMRRQMGEDPQARYLHWGATSQDIMDSALALRLRAALDLWEARLDGILTQLGDLADRHATLPMAARTYGQTATPTSFGATVASWGWPLLDHARDAEQVGRAVFRVSLSGAAGTLSAMGPQAAVVRAGLAAELGLSDPGHGWHSDRSGLGRLTDWVAAVAVALAKLGEDLLLMTQSGLALVRIEGGGASSTMPQKQNPVGPSALVALGRHVTGLSAVFGAAGVHRQNRDGAAWFTEWLTLPQLCISLGAMLRLAQDVLGRLSPDAEAMARDLGAGAGTIHAETLTFAIIEELGLDRAKVASTVSQLCAKALTDGHDLLDLAGQEWPGRDWAELIRIRGLGLAPQEARAFVDKQRLATSDRLSRVVT</sequence>
<dbReference type="InterPro" id="IPR008948">
    <property type="entry name" value="L-Aspartase-like"/>
</dbReference>
<dbReference type="KEGG" id="plia:E4191_19175"/>
<dbReference type="Proteomes" id="UP000296374">
    <property type="component" value="Plasmid unnamed2"/>
</dbReference>
<name>A0A4Y5SRW0_9RHOB</name>
<dbReference type="InterPro" id="IPR000362">
    <property type="entry name" value="Fumarate_lyase_fam"/>
</dbReference>
<dbReference type="EMBL" id="CP040762">
    <property type="protein sequence ID" value="QDA36240.1"/>
    <property type="molecule type" value="Genomic_DNA"/>
</dbReference>
<dbReference type="SUPFAM" id="SSF48557">
    <property type="entry name" value="L-aspartase-like"/>
    <property type="match status" value="1"/>
</dbReference>
<protein>
    <submittedName>
        <fullName evidence="3">Adenylosuccinate lyase family protein</fullName>
    </submittedName>
</protein>
<dbReference type="PANTHER" id="PTHR43172:SF2">
    <property type="entry name" value="ADENYLOSUCCINATE LYASE C-TERMINAL DOMAIN-CONTAINING PROTEIN"/>
    <property type="match status" value="1"/>
</dbReference>
<dbReference type="Gene3D" id="1.20.200.10">
    <property type="entry name" value="Fumarase/aspartase (Central domain)"/>
    <property type="match status" value="1"/>
</dbReference>
<geneLocation type="plasmid" evidence="3 4">
    <name>unnamed2</name>
</geneLocation>